<dbReference type="AlphaFoldDB" id="A0AAU7VNP7"/>
<gene>
    <name evidence="7" type="ORF">PRVXT_000819</name>
</gene>
<evidence type="ECO:0000256" key="3">
    <source>
        <dbReference type="ARBA" id="ARBA00022960"/>
    </source>
</evidence>
<dbReference type="GO" id="GO:0009252">
    <property type="term" value="P:peptidoglycan biosynthetic process"/>
    <property type="evidence" value="ECO:0007669"/>
    <property type="project" value="UniProtKB-KW"/>
</dbReference>
<reference evidence="7" key="1">
    <citation type="journal article" date="2013" name="Extremophiles">
        <title>Proteinivorax tanatarense gen. nov., sp. nov., an anaerobic, haloalkaliphilic, proteolytic bacterium isolated from a decaying algal bloom, and proposal of Proteinivoraceae fam. nov.</title>
        <authorList>
            <person name="Kevbrin V."/>
            <person name="Boltyanskaya Y."/>
            <person name="Zhilina T."/>
            <person name="Kolganova T."/>
            <person name="Lavrentjeva E."/>
            <person name="Kuznetsov B."/>
        </authorList>
    </citation>
    <scope>NUCLEOTIDE SEQUENCE</scope>
    <source>
        <strain evidence="7">Z-910T</strain>
    </source>
</reference>
<dbReference type="RefSeq" id="WP_350344412.1">
    <property type="nucleotide sequence ID" value="NZ_CP158367.1"/>
</dbReference>
<evidence type="ECO:0000256" key="4">
    <source>
        <dbReference type="ARBA" id="ARBA00022984"/>
    </source>
</evidence>
<comment type="similarity">
    <text evidence="1">Belongs to the FemABX family.</text>
</comment>
<dbReference type="Gene3D" id="3.40.630.30">
    <property type="match status" value="2"/>
</dbReference>
<protein>
    <submittedName>
        <fullName evidence="7">Peptidoglycan bridge formation glycyltransferase FemA/FemB family protein</fullName>
    </submittedName>
</protein>
<dbReference type="GO" id="GO:0008360">
    <property type="term" value="P:regulation of cell shape"/>
    <property type="evidence" value="ECO:0007669"/>
    <property type="project" value="UniProtKB-KW"/>
</dbReference>
<evidence type="ECO:0000256" key="2">
    <source>
        <dbReference type="ARBA" id="ARBA00022679"/>
    </source>
</evidence>
<dbReference type="EMBL" id="CP158367">
    <property type="protein sequence ID" value="XBX75669.1"/>
    <property type="molecule type" value="Genomic_DNA"/>
</dbReference>
<dbReference type="InterPro" id="IPR050644">
    <property type="entry name" value="PG_Glycine_Bridge_Synth"/>
</dbReference>
<proteinExistence type="inferred from homology"/>
<evidence type="ECO:0000256" key="6">
    <source>
        <dbReference type="ARBA" id="ARBA00023316"/>
    </source>
</evidence>
<dbReference type="PANTHER" id="PTHR36174">
    <property type="entry name" value="LIPID II:GLYCINE GLYCYLTRANSFERASE"/>
    <property type="match status" value="1"/>
</dbReference>
<dbReference type="GO" id="GO:0016755">
    <property type="term" value="F:aminoacyltransferase activity"/>
    <property type="evidence" value="ECO:0007669"/>
    <property type="project" value="InterPro"/>
</dbReference>
<evidence type="ECO:0000256" key="5">
    <source>
        <dbReference type="ARBA" id="ARBA00023315"/>
    </source>
</evidence>
<dbReference type="Pfam" id="PF02388">
    <property type="entry name" value="FemAB"/>
    <property type="match status" value="1"/>
</dbReference>
<evidence type="ECO:0000313" key="7">
    <source>
        <dbReference type="EMBL" id="XBX75669.1"/>
    </source>
</evidence>
<sequence>MPILELENEEEVKRYESFIENSNHGHMMQSVYWSLVKNNWDRDYIFLENDEGDIEAALSILSIKNDGKNAFMYAPRGPVCDFKDISLVKKLIEEAKKVAKRRNGFFLRMDPEVRYSDKIIDEYRSRGFIIRSREQNNEKSFSNPRNNMVLDITDQSIDDVMAGFTSKQRNKIRKTYKRGLSTQMISTDDEKFVTALNTFYNLTEIMAKRQGISYRPRDYFERLFKAFKTAKIFETKDKDNEVLSSCIIITYNKKCFYIYSASSNNKRNYNASTQMNYEAIKYAVSKNMEEYDFGGVYGLDTSDALYAFKYSFCGHSGHKELIGELDVVFNQKLYNDFIKD</sequence>
<dbReference type="SUPFAM" id="SSF55729">
    <property type="entry name" value="Acyl-CoA N-acyltransferases (Nat)"/>
    <property type="match status" value="2"/>
</dbReference>
<keyword evidence="6" id="KW-0961">Cell wall biogenesis/degradation</keyword>
<evidence type="ECO:0000256" key="1">
    <source>
        <dbReference type="ARBA" id="ARBA00009943"/>
    </source>
</evidence>
<dbReference type="InterPro" id="IPR016181">
    <property type="entry name" value="Acyl_CoA_acyltransferase"/>
</dbReference>
<dbReference type="PANTHER" id="PTHR36174:SF1">
    <property type="entry name" value="LIPID II:GLYCINE GLYCYLTRANSFERASE"/>
    <property type="match status" value="1"/>
</dbReference>
<organism evidence="7">
    <name type="scientific">Proteinivorax tanatarense</name>
    <dbReference type="NCBI Taxonomy" id="1260629"/>
    <lineage>
        <taxon>Bacteria</taxon>
        <taxon>Bacillati</taxon>
        <taxon>Bacillota</taxon>
        <taxon>Clostridia</taxon>
        <taxon>Eubacteriales</taxon>
        <taxon>Proteinivoracaceae</taxon>
        <taxon>Proteinivorax</taxon>
    </lineage>
</organism>
<reference evidence="7" key="2">
    <citation type="submission" date="2024-06" db="EMBL/GenBank/DDBJ databases">
        <authorList>
            <person name="Petrova K.O."/>
            <person name="Toshchakov S.V."/>
            <person name="Boltjanskaja Y.V."/>
            <person name="Kevbrin V."/>
        </authorList>
    </citation>
    <scope>NUCLEOTIDE SEQUENCE</scope>
    <source>
        <strain evidence="7">Z-910T</strain>
    </source>
</reference>
<keyword evidence="3" id="KW-0133">Cell shape</keyword>
<keyword evidence="4" id="KW-0573">Peptidoglycan synthesis</keyword>
<dbReference type="GO" id="GO:0071555">
    <property type="term" value="P:cell wall organization"/>
    <property type="evidence" value="ECO:0007669"/>
    <property type="project" value="UniProtKB-KW"/>
</dbReference>
<dbReference type="PROSITE" id="PS51191">
    <property type="entry name" value="FEMABX"/>
    <property type="match status" value="1"/>
</dbReference>
<dbReference type="InterPro" id="IPR003447">
    <property type="entry name" value="FEMABX"/>
</dbReference>
<accession>A0AAU7VNP7</accession>
<keyword evidence="2" id="KW-0808">Transferase</keyword>
<keyword evidence="5" id="KW-0012">Acyltransferase</keyword>
<name>A0AAU7VNP7_9FIRM</name>